<accession>A0A0F5MNB1</accession>
<evidence type="ECO:0000313" key="1">
    <source>
        <dbReference type="EMBL" id="KKB96303.1"/>
    </source>
</evidence>
<proteinExistence type="predicted"/>
<gene>
    <name evidence="1" type="ORF">SZ25_00625</name>
</gene>
<dbReference type="Proteomes" id="UP000033358">
    <property type="component" value="Unassembled WGS sequence"/>
</dbReference>
<comment type="caution">
    <text evidence="1">The sequence shown here is derived from an EMBL/GenBank/DDBJ whole genome shotgun (WGS) entry which is preliminary data.</text>
</comment>
<protein>
    <submittedName>
        <fullName evidence="1">Uncharacterized protein</fullName>
    </submittedName>
</protein>
<reference evidence="1 2" key="1">
    <citation type="submission" date="2015-02" db="EMBL/GenBank/DDBJ databases">
        <title>Single cell genomics of a rare environmental alphaproteobacterium provides unique insights into Rickettsiaceae evolution.</title>
        <authorList>
            <person name="Martijn J."/>
            <person name="Schulz F."/>
            <person name="Zaremba-Niedzwiedzka K."/>
            <person name="Viklund J."/>
            <person name="Stepanauskas R."/>
            <person name="Andersson S.G.E."/>
            <person name="Horn M."/>
            <person name="Guy L."/>
            <person name="Ettema T.J.G."/>
        </authorList>
    </citation>
    <scope>NUCLEOTIDE SEQUENCE [LARGE SCALE GENOMIC DNA]</scope>
    <source>
        <strain evidence="1 2">SCGC AAA041-L04</strain>
    </source>
</reference>
<evidence type="ECO:0000313" key="2">
    <source>
        <dbReference type="Proteomes" id="UP000033358"/>
    </source>
</evidence>
<organism evidence="1 2">
    <name type="scientific">Candidatus Arcanibacter lacustris</name>
    <dbReference type="NCBI Taxonomy" id="1607817"/>
    <lineage>
        <taxon>Bacteria</taxon>
        <taxon>Pseudomonadati</taxon>
        <taxon>Pseudomonadota</taxon>
        <taxon>Alphaproteobacteria</taxon>
        <taxon>Rickettsiales</taxon>
        <taxon>Candidatus Arcanibacter</taxon>
    </lineage>
</organism>
<keyword evidence="2" id="KW-1185">Reference proteome</keyword>
<name>A0A0F5MNB1_9RICK</name>
<dbReference type="AlphaFoldDB" id="A0A0F5MNB1"/>
<dbReference type="EMBL" id="JYHA01000093">
    <property type="protein sequence ID" value="KKB96303.1"/>
    <property type="molecule type" value="Genomic_DNA"/>
</dbReference>
<sequence length="66" mass="7125">MKAKTKETELTSSKDAPRERLNAIDAADITKELPNGLVTIPLEDPVVHTTGNNAPTSVHHAYCIIS</sequence>